<evidence type="ECO:0000256" key="4">
    <source>
        <dbReference type="ARBA" id="ARBA00023186"/>
    </source>
</evidence>
<proteinExistence type="inferred from homology"/>
<organism evidence="5 6">
    <name type="scientific">Rhodococcoides fascians</name>
    <name type="common">Rhodococcus fascians</name>
    <dbReference type="NCBI Taxonomy" id="1828"/>
    <lineage>
        <taxon>Bacteria</taxon>
        <taxon>Bacillati</taxon>
        <taxon>Actinomycetota</taxon>
        <taxon>Actinomycetes</taxon>
        <taxon>Mycobacteriales</taxon>
        <taxon>Nocardiaceae</taxon>
        <taxon>Rhodococcoides</taxon>
    </lineage>
</organism>
<evidence type="ECO:0000313" key="5">
    <source>
        <dbReference type="EMBL" id="AMY22923.1"/>
    </source>
</evidence>
<accession>A0A143QIC2</accession>
<dbReference type="AlphaFoldDB" id="A0A143QIC2"/>
<dbReference type="EMBL" id="CP015220">
    <property type="protein sequence ID" value="AMY22923.1"/>
    <property type="molecule type" value="Genomic_DNA"/>
</dbReference>
<keyword evidence="3" id="KW-0963">Cytoplasm</keyword>
<evidence type="ECO:0000256" key="3">
    <source>
        <dbReference type="ARBA" id="ARBA00022490"/>
    </source>
</evidence>
<keyword evidence="6" id="KW-1185">Reference proteome</keyword>
<keyword evidence="4" id="KW-0143">Chaperone</keyword>
<comment type="similarity">
    <text evidence="2">Belongs to the EspG family.</text>
</comment>
<evidence type="ECO:0000256" key="1">
    <source>
        <dbReference type="ARBA" id="ARBA00004496"/>
    </source>
</evidence>
<reference evidence="5 6" key="1">
    <citation type="journal article" date="2016" name="Genome Announc.">
        <title>Complete Genome and Plasmid Sequences for Rhodococcus fascians D188 and Draft Sequences for Rhodococcus Isolates PBTS 1 and PBTS 2.</title>
        <authorList>
            <person name="Stamler R.A."/>
            <person name="Vereecke D."/>
            <person name="Zhang Y."/>
            <person name="Schilkey F."/>
            <person name="Devitt N."/>
            <person name="Randall J.J."/>
        </authorList>
    </citation>
    <scope>NUCLEOTIDE SEQUENCE [LARGE SCALE GENOMIC DNA]</scope>
    <source>
        <strain evidence="5 6">PBTS2</strain>
    </source>
</reference>
<dbReference type="PATRIC" id="fig|1653479.3.peg.1641"/>
<dbReference type="OrthoDB" id="4532341at2"/>
<gene>
    <name evidence="5" type="ORF">A3Q41_01619</name>
</gene>
<dbReference type="InterPro" id="IPR025734">
    <property type="entry name" value="EspG"/>
</dbReference>
<reference evidence="6" key="2">
    <citation type="submission" date="2016-04" db="EMBL/GenBank/DDBJ databases">
        <title>Complete Genome and Plasmid Sequences for Rhodococcus fascians D188 and Draft Sequences for Rhodococcus spp. Isolates PBTS 1 and PBTS 2.</title>
        <authorList>
            <person name="Stamer R."/>
            <person name="Vereecke D."/>
            <person name="Zhang Y."/>
            <person name="Schilkey F."/>
            <person name="Devitt N."/>
            <person name="Randall J."/>
        </authorList>
    </citation>
    <scope>NUCLEOTIDE SEQUENCE [LARGE SCALE GENOMIC DNA]</scope>
    <source>
        <strain evidence="6">PBTS2</strain>
    </source>
</reference>
<evidence type="ECO:0000256" key="2">
    <source>
        <dbReference type="ARBA" id="ARBA00006411"/>
    </source>
</evidence>
<dbReference type="KEGG" id="rhs:A3Q41_01619"/>
<name>A0A143QIC2_RHOFA</name>
<sequence length="244" mass="26631">MTQWTVRGMDFAMLCSRFGRDRLPYPLAVTVDVDTEDQLRRLRREASARIDALVDERLEAAIGVVIDPAVRIECRSDTHALGQSPVRVHAAVTHDLAVVLTQQPGPDCSVTIDTVTPASAPVRIAESVPTVQAGRRAAATLEHPCTATTSSGAILSTATRNATADEKFEAFFARPRSAVGEVIVARGATYDHRRDTDAVSFFWMDFDGDGRYLVRSHASIDVVPADTTRLVAEIGRQMESALRR</sequence>
<dbReference type="Pfam" id="PF14011">
    <property type="entry name" value="ESX-1_EspG"/>
    <property type="match status" value="1"/>
</dbReference>
<dbReference type="Proteomes" id="UP000076038">
    <property type="component" value="Chromosome"/>
</dbReference>
<evidence type="ECO:0008006" key="7">
    <source>
        <dbReference type="Google" id="ProtNLM"/>
    </source>
</evidence>
<evidence type="ECO:0000313" key="6">
    <source>
        <dbReference type="Proteomes" id="UP000076038"/>
    </source>
</evidence>
<dbReference type="RefSeq" id="WP_048318946.1">
    <property type="nucleotide sequence ID" value="NZ_CP015220.1"/>
</dbReference>
<comment type="subcellular location">
    <subcellularLocation>
        <location evidence="1">Cytoplasm</location>
    </subcellularLocation>
</comment>
<protein>
    <recommendedName>
        <fullName evidence="7">ESX secretion-associated protein EspG</fullName>
    </recommendedName>
</protein>